<proteinExistence type="predicted"/>
<dbReference type="EMBL" id="KK107242">
    <property type="protein sequence ID" value="EZA54535.1"/>
    <property type="molecule type" value="Genomic_DNA"/>
</dbReference>
<evidence type="ECO:0000313" key="1">
    <source>
        <dbReference type="EMBL" id="EZA54535.1"/>
    </source>
</evidence>
<dbReference type="Proteomes" id="UP000053097">
    <property type="component" value="Unassembled WGS sequence"/>
</dbReference>
<protein>
    <submittedName>
        <fullName evidence="1">Uncharacterized protein</fullName>
    </submittedName>
</protein>
<reference evidence="1 2" key="1">
    <citation type="journal article" date="2014" name="Curr. Biol.">
        <title>The genome of the clonal raider ant Cerapachys biroi.</title>
        <authorList>
            <person name="Oxley P.R."/>
            <person name="Ji L."/>
            <person name="Fetter-Pruneda I."/>
            <person name="McKenzie S.K."/>
            <person name="Li C."/>
            <person name="Hu H."/>
            <person name="Zhang G."/>
            <person name="Kronauer D.J."/>
        </authorList>
    </citation>
    <scope>NUCLEOTIDE SEQUENCE [LARGE SCALE GENOMIC DNA]</scope>
</reference>
<accession>A0A026WEL2</accession>
<organism evidence="1 2">
    <name type="scientific">Ooceraea biroi</name>
    <name type="common">Clonal raider ant</name>
    <name type="synonym">Cerapachys biroi</name>
    <dbReference type="NCBI Taxonomy" id="2015173"/>
    <lineage>
        <taxon>Eukaryota</taxon>
        <taxon>Metazoa</taxon>
        <taxon>Ecdysozoa</taxon>
        <taxon>Arthropoda</taxon>
        <taxon>Hexapoda</taxon>
        <taxon>Insecta</taxon>
        <taxon>Pterygota</taxon>
        <taxon>Neoptera</taxon>
        <taxon>Endopterygota</taxon>
        <taxon>Hymenoptera</taxon>
        <taxon>Apocrita</taxon>
        <taxon>Aculeata</taxon>
        <taxon>Formicoidea</taxon>
        <taxon>Formicidae</taxon>
        <taxon>Dorylinae</taxon>
        <taxon>Ooceraea</taxon>
    </lineage>
</organism>
<name>A0A026WEL2_OOCBI</name>
<dbReference type="AlphaFoldDB" id="A0A026WEL2"/>
<sequence length="57" mass="6540">MIEIAGETKDLRVLSNFSSVLNSHMHISSYKTLKKEVILVLHEFRLRDNAGELRSPD</sequence>
<evidence type="ECO:0000313" key="2">
    <source>
        <dbReference type="Proteomes" id="UP000053097"/>
    </source>
</evidence>
<gene>
    <name evidence="1" type="ORF">X777_05514</name>
</gene>
<keyword evidence="2" id="KW-1185">Reference proteome</keyword>